<evidence type="ECO:0000256" key="1">
    <source>
        <dbReference type="SAM" id="MobiDB-lite"/>
    </source>
</evidence>
<reference evidence="2 3" key="1">
    <citation type="submission" date="2023-03" db="EMBL/GenBank/DDBJ databases">
        <authorList>
            <person name="Pearce D."/>
        </authorList>
    </citation>
    <scope>NUCLEOTIDE SEQUENCE [LARGE SCALE GENOMIC DNA]</scope>
    <source>
        <strain evidence="2">Msz</strain>
    </source>
</reference>
<dbReference type="Proteomes" id="UP001162030">
    <property type="component" value="Chromosome"/>
</dbReference>
<accession>A0ABM9HYK5</accession>
<proteinExistence type="predicted"/>
<organism evidence="2 3">
    <name type="scientific">Methylocaldum szegediense</name>
    <dbReference type="NCBI Taxonomy" id="73780"/>
    <lineage>
        <taxon>Bacteria</taxon>
        <taxon>Pseudomonadati</taxon>
        <taxon>Pseudomonadota</taxon>
        <taxon>Gammaproteobacteria</taxon>
        <taxon>Methylococcales</taxon>
        <taxon>Methylococcaceae</taxon>
        <taxon>Methylocaldum</taxon>
    </lineage>
</organism>
<evidence type="ECO:0000313" key="3">
    <source>
        <dbReference type="Proteomes" id="UP001162030"/>
    </source>
</evidence>
<name>A0ABM9HYK5_9GAMM</name>
<feature type="region of interest" description="Disordered" evidence="1">
    <location>
        <begin position="39"/>
        <end position="91"/>
    </location>
</feature>
<feature type="compositionally biased region" description="Basic and acidic residues" evidence="1">
    <location>
        <begin position="54"/>
        <end position="65"/>
    </location>
</feature>
<evidence type="ECO:0000313" key="2">
    <source>
        <dbReference type="EMBL" id="CAI8772485.1"/>
    </source>
</evidence>
<gene>
    <name evidence="2" type="ORF">MSZNOR_1058</name>
</gene>
<dbReference type="EMBL" id="OX458333">
    <property type="protein sequence ID" value="CAI8772485.1"/>
    <property type="molecule type" value="Genomic_DNA"/>
</dbReference>
<keyword evidence="3" id="KW-1185">Reference proteome</keyword>
<protein>
    <submittedName>
        <fullName evidence="2">Uncharacterized protein</fullName>
    </submittedName>
</protein>
<sequence length="91" mass="9829">MAARKGIRNDGVGAAFSIALKAFDQSVFAMAIAQGPAQLAEKGVAHRPRTKRGPGRDRQADEVHADVPFLQSMMTAREERRMSPAGTRHAT</sequence>